<proteinExistence type="predicted"/>
<accession>A0ACB8FJC7</accession>
<sequence length="184" mass="19350">MAAAAARAEADCSQLGLGHVGARRRTAEATGRPREASLEGGRGLPCGQKAPRGRHGCLRGAKELASSLLYKASADLPSLPQRPLLPMPDPAAFPGAARAACEEPRAPARGRHCLLHLLPATPTRALAGDPEFPGSCEAVKFARTQHNRTVKLGGLILPKNEVPCCVTGEKAAYFEATERLVMSE</sequence>
<evidence type="ECO:0000313" key="2">
    <source>
        <dbReference type="Proteomes" id="UP000827872"/>
    </source>
</evidence>
<gene>
    <name evidence="1" type="ORF">K3G42_027661</name>
</gene>
<reference evidence="1" key="1">
    <citation type="submission" date="2021-08" db="EMBL/GenBank/DDBJ databases">
        <title>The first chromosome-level gecko genome reveals the dynamic sex chromosomes of Neotropical dwarf geckos (Sphaerodactylidae: Sphaerodactylus).</title>
        <authorList>
            <person name="Pinto B.J."/>
            <person name="Keating S.E."/>
            <person name="Gamble T."/>
        </authorList>
    </citation>
    <scope>NUCLEOTIDE SEQUENCE</scope>
    <source>
        <strain evidence="1">TG3544</strain>
    </source>
</reference>
<dbReference type="EMBL" id="CM037617">
    <property type="protein sequence ID" value="KAH8005451.1"/>
    <property type="molecule type" value="Genomic_DNA"/>
</dbReference>
<keyword evidence="2" id="KW-1185">Reference proteome</keyword>
<name>A0ACB8FJC7_9SAUR</name>
<comment type="caution">
    <text evidence="1">The sequence shown here is derived from an EMBL/GenBank/DDBJ whole genome shotgun (WGS) entry which is preliminary data.</text>
</comment>
<protein>
    <submittedName>
        <fullName evidence="1">Uncharacterized protein</fullName>
    </submittedName>
</protein>
<evidence type="ECO:0000313" key="1">
    <source>
        <dbReference type="EMBL" id="KAH8005451.1"/>
    </source>
</evidence>
<dbReference type="Proteomes" id="UP000827872">
    <property type="component" value="Linkage Group LG04"/>
</dbReference>
<organism evidence="1 2">
    <name type="scientific">Sphaerodactylus townsendi</name>
    <dbReference type="NCBI Taxonomy" id="933632"/>
    <lineage>
        <taxon>Eukaryota</taxon>
        <taxon>Metazoa</taxon>
        <taxon>Chordata</taxon>
        <taxon>Craniata</taxon>
        <taxon>Vertebrata</taxon>
        <taxon>Euteleostomi</taxon>
        <taxon>Lepidosauria</taxon>
        <taxon>Squamata</taxon>
        <taxon>Bifurcata</taxon>
        <taxon>Gekkota</taxon>
        <taxon>Sphaerodactylidae</taxon>
        <taxon>Sphaerodactylus</taxon>
    </lineage>
</organism>